<dbReference type="EMBL" id="UOFL01000010">
    <property type="protein sequence ID" value="VAW71147.1"/>
    <property type="molecule type" value="Genomic_DNA"/>
</dbReference>
<dbReference type="Gene3D" id="1.10.443.10">
    <property type="entry name" value="Intergrase catalytic core"/>
    <property type="match status" value="1"/>
</dbReference>
<evidence type="ECO:0000256" key="6">
    <source>
        <dbReference type="ARBA" id="ARBA00023125"/>
    </source>
</evidence>
<dbReference type="Gene3D" id="1.10.150.130">
    <property type="match status" value="1"/>
</dbReference>
<dbReference type="Pfam" id="PF00589">
    <property type="entry name" value="Phage_integrase"/>
    <property type="match status" value="1"/>
</dbReference>
<dbReference type="AlphaFoldDB" id="A0A3B0Y6I3"/>
<keyword evidence="3" id="KW-0132">Cell division</keyword>
<keyword evidence="7" id="KW-0233">DNA recombination</keyword>
<dbReference type="GO" id="GO:0015074">
    <property type="term" value="P:DNA integration"/>
    <property type="evidence" value="ECO:0007669"/>
    <property type="project" value="UniProtKB-KW"/>
</dbReference>
<dbReference type="PROSITE" id="PS51898">
    <property type="entry name" value="TYR_RECOMBINASE"/>
    <property type="match status" value="1"/>
</dbReference>
<keyword evidence="2" id="KW-0963">Cytoplasm</keyword>
<protein>
    <submittedName>
        <fullName evidence="11">Uncharacterized protein</fullName>
    </submittedName>
</protein>
<proteinExistence type="predicted"/>
<keyword evidence="6" id="KW-0238">DNA-binding</keyword>
<keyword evidence="8" id="KW-0131">Cell cycle</keyword>
<evidence type="ECO:0000256" key="3">
    <source>
        <dbReference type="ARBA" id="ARBA00022618"/>
    </source>
</evidence>
<evidence type="ECO:0000256" key="7">
    <source>
        <dbReference type="ARBA" id="ARBA00023172"/>
    </source>
</evidence>
<keyword evidence="4" id="KW-0159">Chromosome partition</keyword>
<gene>
    <name evidence="11" type="ORF">MNBD_GAMMA12-1290</name>
</gene>
<dbReference type="InterPro" id="IPR010998">
    <property type="entry name" value="Integrase_recombinase_N"/>
</dbReference>
<dbReference type="InterPro" id="IPR011010">
    <property type="entry name" value="DNA_brk_join_enz"/>
</dbReference>
<organism evidence="11">
    <name type="scientific">hydrothermal vent metagenome</name>
    <dbReference type="NCBI Taxonomy" id="652676"/>
    <lineage>
        <taxon>unclassified sequences</taxon>
        <taxon>metagenomes</taxon>
        <taxon>ecological metagenomes</taxon>
    </lineage>
</organism>
<dbReference type="GO" id="GO:0007059">
    <property type="term" value="P:chromosome segregation"/>
    <property type="evidence" value="ECO:0007669"/>
    <property type="project" value="UniProtKB-KW"/>
</dbReference>
<evidence type="ECO:0000256" key="1">
    <source>
        <dbReference type="ARBA" id="ARBA00004496"/>
    </source>
</evidence>
<evidence type="ECO:0000256" key="8">
    <source>
        <dbReference type="ARBA" id="ARBA00023306"/>
    </source>
</evidence>
<dbReference type="InterPro" id="IPR002104">
    <property type="entry name" value="Integrase_catalytic"/>
</dbReference>
<sequence length="403" mass="46525">MSQEIQAIPASMLKLFDELPQFLSTQDNENLLSNLKPGPNMLGISSDGQGIEEWLKRHEHSPTTHRSYTLEARRIYLWSRYECGKSLSSLTHTDMTHYWQHLLNPNDKWFGTRTNFILNGKVNPAWRPFVNKLSLQSTQRSFRVLNSLFNFLVKGRYLEANPVSLMNHGHRGVMGDSDNVVSNTIDHALSRLEWACVTETIESMPYKTNSHKLAYERLRFIVVAFYTLGARIGELESHVMGDFREVNQKWRWYLKGKGGKTANIAVSDDLVQAMQQYRTFLGYSLMPAPGDPLSFFLSLSGKRPITARAIYNLIKNLFIKSSKLFAEQYPEKPNKLDQATPHWIRHTTATHLSDNTNDLRIVQGLMRHTDINTTMLYSHVDIDMQYELVNTLEKTVRLNKRED</sequence>
<dbReference type="PANTHER" id="PTHR30349:SF77">
    <property type="entry name" value="TYROSINE RECOMBINASE XERC"/>
    <property type="match status" value="1"/>
</dbReference>
<dbReference type="PANTHER" id="PTHR30349">
    <property type="entry name" value="PHAGE INTEGRASE-RELATED"/>
    <property type="match status" value="1"/>
</dbReference>
<dbReference type="PROSITE" id="PS51900">
    <property type="entry name" value="CB"/>
    <property type="match status" value="1"/>
</dbReference>
<dbReference type="SUPFAM" id="SSF56349">
    <property type="entry name" value="DNA breaking-rejoining enzymes"/>
    <property type="match status" value="1"/>
</dbReference>
<dbReference type="GO" id="GO:0006310">
    <property type="term" value="P:DNA recombination"/>
    <property type="evidence" value="ECO:0007669"/>
    <property type="project" value="UniProtKB-KW"/>
</dbReference>
<dbReference type="InterPro" id="IPR050090">
    <property type="entry name" value="Tyrosine_recombinase_XerCD"/>
</dbReference>
<feature type="domain" description="Tyr recombinase" evidence="9">
    <location>
        <begin position="184"/>
        <end position="390"/>
    </location>
</feature>
<evidence type="ECO:0000256" key="5">
    <source>
        <dbReference type="ARBA" id="ARBA00022908"/>
    </source>
</evidence>
<feature type="domain" description="Core-binding (CB)" evidence="10">
    <location>
        <begin position="45"/>
        <end position="153"/>
    </location>
</feature>
<keyword evidence="5" id="KW-0229">DNA integration</keyword>
<evidence type="ECO:0000256" key="2">
    <source>
        <dbReference type="ARBA" id="ARBA00022490"/>
    </source>
</evidence>
<dbReference type="GO" id="GO:0051301">
    <property type="term" value="P:cell division"/>
    <property type="evidence" value="ECO:0007669"/>
    <property type="project" value="UniProtKB-KW"/>
</dbReference>
<evidence type="ECO:0000313" key="11">
    <source>
        <dbReference type="EMBL" id="VAW71147.1"/>
    </source>
</evidence>
<dbReference type="GO" id="GO:0005737">
    <property type="term" value="C:cytoplasm"/>
    <property type="evidence" value="ECO:0007669"/>
    <property type="project" value="UniProtKB-SubCell"/>
</dbReference>
<accession>A0A3B0Y6I3</accession>
<dbReference type="GO" id="GO:0003677">
    <property type="term" value="F:DNA binding"/>
    <property type="evidence" value="ECO:0007669"/>
    <property type="project" value="UniProtKB-KW"/>
</dbReference>
<name>A0A3B0Y6I3_9ZZZZ</name>
<evidence type="ECO:0000259" key="10">
    <source>
        <dbReference type="PROSITE" id="PS51900"/>
    </source>
</evidence>
<comment type="subcellular location">
    <subcellularLocation>
        <location evidence="1">Cytoplasm</location>
    </subcellularLocation>
</comment>
<dbReference type="InterPro" id="IPR013762">
    <property type="entry name" value="Integrase-like_cat_sf"/>
</dbReference>
<evidence type="ECO:0000256" key="4">
    <source>
        <dbReference type="ARBA" id="ARBA00022829"/>
    </source>
</evidence>
<dbReference type="InterPro" id="IPR044068">
    <property type="entry name" value="CB"/>
</dbReference>
<evidence type="ECO:0000259" key="9">
    <source>
        <dbReference type="PROSITE" id="PS51898"/>
    </source>
</evidence>
<reference evidence="11" key="1">
    <citation type="submission" date="2018-06" db="EMBL/GenBank/DDBJ databases">
        <authorList>
            <person name="Zhirakovskaya E."/>
        </authorList>
    </citation>
    <scope>NUCLEOTIDE SEQUENCE</scope>
</reference>